<comment type="caution">
    <text evidence="2">The sequence shown here is derived from an EMBL/GenBank/DDBJ whole genome shotgun (WGS) entry which is preliminary data.</text>
</comment>
<dbReference type="CDD" id="cd16443">
    <property type="entry name" value="LplA"/>
    <property type="match status" value="1"/>
</dbReference>
<dbReference type="GO" id="GO:0016979">
    <property type="term" value="F:lipoate-protein ligase activity"/>
    <property type="evidence" value="ECO:0007669"/>
    <property type="project" value="UniProtKB-EC"/>
</dbReference>
<sequence length="355" mass="38157">MDLGYTHHGEYKVVGGKLVVADLRVEDGAIAAASINGDFFLEPDDALEDLNAALIGLPQDVEHSVIRDAVKAGLRADAVMFGFDSDAVARVVRRALGHATAWADHLWEVIAPSVLPIAQNVALDEVIARQVAAGTRGPTLRFWDWADSGVVIGSFQSLRNEVDADAAAAYGIQVVRRISGGGAMFMEAGNCITYSLYLPGSLVDGMSFADSYPFLDVWVMEALASIGVKAHYKPLNDIATDTGKIGGAAQKRLAGGVVLHHVTMSYDIDAEKMLKVLRIGREKISDKGIASAVKRVDPLKRQADMGRMELIETMRRTFAAKYAAVPGTLDEATLAAAKDLAETKFTTEEWTARVP</sequence>
<dbReference type="EC" id="6.3.1.20" evidence="2"/>
<dbReference type="PANTHER" id="PTHR43679:SF2">
    <property type="entry name" value="OCTANOYL-[GCVH]:PROTEIN N-OCTANOYLTRANSFERASE"/>
    <property type="match status" value="1"/>
</dbReference>
<protein>
    <submittedName>
        <fullName evidence="2">Lipoate-protein ligase A</fullName>
        <ecNumber evidence="2">6.3.1.20</ecNumber>
    </submittedName>
</protein>
<dbReference type="PANTHER" id="PTHR43679">
    <property type="entry name" value="OCTANOYLTRANSFERASE LIPM-RELATED"/>
    <property type="match status" value="1"/>
</dbReference>
<reference evidence="2 3" key="1">
    <citation type="submission" date="2021-03" db="EMBL/GenBank/DDBJ databases">
        <title>Sequencing the genomes of 1000 actinobacteria strains.</title>
        <authorList>
            <person name="Klenk H.-P."/>
        </authorList>
    </citation>
    <scope>NUCLEOTIDE SEQUENCE [LARGE SCALE GENOMIC DNA]</scope>
    <source>
        <strain evidence="2 3">DSM 15797</strain>
    </source>
</reference>
<dbReference type="InterPro" id="IPR050664">
    <property type="entry name" value="Octanoyltrans_LipM/LipL"/>
</dbReference>
<name>A0ABS4XBR0_9MICC</name>
<proteinExistence type="predicted"/>
<evidence type="ECO:0000313" key="2">
    <source>
        <dbReference type="EMBL" id="MBP2385818.1"/>
    </source>
</evidence>
<keyword evidence="3" id="KW-1185">Reference proteome</keyword>
<evidence type="ECO:0000313" key="3">
    <source>
        <dbReference type="Proteomes" id="UP001296993"/>
    </source>
</evidence>
<dbReference type="PROSITE" id="PS51733">
    <property type="entry name" value="BPL_LPL_CATALYTIC"/>
    <property type="match status" value="1"/>
</dbReference>
<dbReference type="Gene3D" id="3.30.390.50">
    <property type="entry name" value="CO dehydrogenase flavoprotein, C-terminal domain"/>
    <property type="match status" value="1"/>
</dbReference>
<feature type="domain" description="BPL/LPL catalytic" evidence="1">
    <location>
        <begin position="134"/>
        <end position="326"/>
    </location>
</feature>
<dbReference type="SUPFAM" id="SSF55681">
    <property type="entry name" value="Class II aaRS and biotin synthetases"/>
    <property type="match status" value="1"/>
</dbReference>
<organism evidence="2 3">
    <name type="scientific">Paeniglutamicibacter kerguelensis</name>
    <dbReference type="NCBI Taxonomy" id="254788"/>
    <lineage>
        <taxon>Bacteria</taxon>
        <taxon>Bacillati</taxon>
        <taxon>Actinomycetota</taxon>
        <taxon>Actinomycetes</taxon>
        <taxon>Micrococcales</taxon>
        <taxon>Micrococcaceae</taxon>
        <taxon>Paeniglutamicibacter</taxon>
    </lineage>
</organism>
<dbReference type="InterPro" id="IPR045864">
    <property type="entry name" value="aa-tRNA-synth_II/BPL/LPL"/>
</dbReference>
<keyword evidence="2" id="KW-0436">Ligase</keyword>
<evidence type="ECO:0000259" key="1">
    <source>
        <dbReference type="PROSITE" id="PS51733"/>
    </source>
</evidence>
<dbReference type="RefSeq" id="WP_209996761.1">
    <property type="nucleotide sequence ID" value="NZ_BAAAJY010000003.1"/>
</dbReference>
<dbReference type="EMBL" id="JAGIOF010000001">
    <property type="protein sequence ID" value="MBP2385818.1"/>
    <property type="molecule type" value="Genomic_DNA"/>
</dbReference>
<gene>
    <name evidence="2" type="ORF">JOF47_001329</name>
</gene>
<dbReference type="Pfam" id="PF21948">
    <property type="entry name" value="LplA-B_cat"/>
    <property type="match status" value="1"/>
</dbReference>
<dbReference type="InterPro" id="IPR004143">
    <property type="entry name" value="BPL_LPL_catalytic"/>
</dbReference>
<dbReference type="Proteomes" id="UP001296993">
    <property type="component" value="Unassembled WGS sequence"/>
</dbReference>
<accession>A0ABS4XBR0</accession>
<dbReference type="Gene3D" id="3.30.930.10">
    <property type="entry name" value="Bira Bifunctional Protein, Domain 2"/>
    <property type="match status" value="1"/>
</dbReference>